<dbReference type="RefSeq" id="XP_024502961.1">
    <property type="nucleotide sequence ID" value="XM_024649045.1"/>
</dbReference>
<evidence type="ECO:0000313" key="3">
    <source>
        <dbReference type="WBParaSite" id="SRAE_1000201800.1"/>
    </source>
</evidence>
<dbReference type="InterPro" id="IPR002603">
    <property type="entry name" value="ET_repeat"/>
</dbReference>
<proteinExistence type="predicted"/>
<gene>
    <name evidence="1 3 4" type="ORF">SRAE_1000201800</name>
</gene>
<dbReference type="AlphaFoldDB" id="A0A090L8G6"/>
<name>A0A090L8G6_STRRB</name>
<organism evidence="1">
    <name type="scientific">Strongyloides ratti</name>
    <name type="common">Parasitic roundworm</name>
    <dbReference type="NCBI Taxonomy" id="34506"/>
    <lineage>
        <taxon>Eukaryota</taxon>
        <taxon>Metazoa</taxon>
        <taxon>Ecdysozoa</taxon>
        <taxon>Nematoda</taxon>
        <taxon>Chromadorea</taxon>
        <taxon>Rhabditida</taxon>
        <taxon>Tylenchina</taxon>
        <taxon>Panagrolaimomorpha</taxon>
        <taxon>Strongyloidoidea</taxon>
        <taxon>Strongyloididae</taxon>
        <taxon>Strongyloides</taxon>
    </lineage>
</organism>
<evidence type="ECO:0000313" key="4">
    <source>
        <dbReference type="WormBase" id="SRAE_1000201800"/>
    </source>
</evidence>
<keyword evidence="2" id="KW-1185">Reference proteome</keyword>
<dbReference type="STRING" id="34506.A0A090L8G6"/>
<sequence>MFFLTTNSLECFIGVALGSHAQDITGAIMPCSGMCSNVTLAIHNTVATIFTCDPFDVCATIEIDNECKLQWLDISMCCCSNKNYCNVKNWIMGKAVSQSPSFFTESPIPSNMPPPKTIECYVGIDLYERIQLQSYSNLNRLLTKFKEYIIMTLSKFDHRTNQGLVIKMNCTGSCANTTLGDVGMVYFCDPEYFCLTHNLENKFNHFVI</sequence>
<dbReference type="WBParaSite" id="SRAE_1000201800.1">
    <property type="protein sequence ID" value="SRAE_1000201800.1"/>
    <property type="gene ID" value="WBGene00258630"/>
</dbReference>
<dbReference type="OrthoDB" id="5803891at2759"/>
<dbReference type="WormBase" id="SRAE_1000201800">
    <property type="protein sequence ID" value="SRP09741"/>
    <property type="gene ID" value="WBGene00258630"/>
</dbReference>
<protein>
    <submittedName>
        <fullName evidence="1 3">ET repeat-containing protein</fullName>
    </submittedName>
</protein>
<dbReference type="Proteomes" id="UP000035682">
    <property type="component" value="Unplaced"/>
</dbReference>
<reference evidence="1 2" key="1">
    <citation type="submission" date="2014-09" db="EMBL/GenBank/DDBJ databases">
        <authorList>
            <person name="Martin A.A."/>
        </authorList>
    </citation>
    <scope>NUCLEOTIDE SEQUENCE</scope>
    <source>
        <strain evidence="2">ED321</strain>
        <strain evidence="1">ED321 Heterogonic</strain>
    </source>
</reference>
<dbReference type="EMBL" id="LN609528">
    <property type="protein sequence ID" value="CEF63760.1"/>
    <property type="molecule type" value="Genomic_DNA"/>
</dbReference>
<dbReference type="GeneID" id="36376125"/>
<accession>A0A090L8G6</accession>
<evidence type="ECO:0000313" key="1">
    <source>
        <dbReference type="EMBL" id="CEF63760.1"/>
    </source>
</evidence>
<dbReference type="Pfam" id="PF01684">
    <property type="entry name" value="ET"/>
    <property type="match status" value="1"/>
</dbReference>
<evidence type="ECO:0000313" key="2">
    <source>
        <dbReference type="Proteomes" id="UP000035682"/>
    </source>
</evidence>
<reference evidence="3" key="2">
    <citation type="submission" date="2020-12" db="UniProtKB">
        <authorList>
            <consortium name="WormBaseParasite"/>
        </authorList>
    </citation>
    <scope>IDENTIFICATION</scope>
</reference>
<dbReference type="CTD" id="36376125"/>